<gene>
    <name evidence="1" type="ORF">KUCAC02_019724</name>
</gene>
<comment type="caution">
    <text evidence="1">The sequence shown here is derived from an EMBL/GenBank/DDBJ whole genome shotgun (WGS) entry which is preliminary data.</text>
</comment>
<evidence type="ECO:0000313" key="2">
    <source>
        <dbReference type="Proteomes" id="UP001057452"/>
    </source>
</evidence>
<organism evidence="1 2">
    <name type="scientific">Chaenocephalus aceratus</name>
    <name type="common">Blackfin icefish</name>
    <name type="synonym">Chaenichthys aceratus</name>
    <dbReference type="NCBI Taxonomy" id="36190"/>
    <lineage>
        <taxon>Eukaryota</taxon>
        <taxon>Metazoa</taxon>
        <taxon>Chordata</taxon>
        <taxon>Craniata</taxon>
        <taxon>Vertebrata</taxon>
        <taxon>Euteleostomi</taxon>
        <taxon>Actinopterygii</taxon>
        <taxon>Neopterygii</taxon>
        <taxon>Teleostei</taxon>
        <taxon>Neoteleostei</taxon>
        <taxon>Acanthomorphata</taxon>
        <taxon>Eupercaria</taxon>
        <taxon>Perciformes</taxon>
        <taxon>Notothenioidei</taxon>
        <taxon>Channichthyidae</taxon>
        <taxon>Chaenocephalus</taxon>
    </lineage>
</organism>
<proteinExistence type="predicted"/>
<evidence type="ECO:0000313" key="1">
    <source>
        <dbReference type="EMBL" id="KAI4801855.1"/>
    </source>
</evidence>
<reference evidence="1" key="1">
    <citation type="submission" date="2022-05" db="EMBL/GenBank/DDBJ databases">
        <title>Chromosome-level genome of Chaenocephalus aceratus.</title>
        <authorList>
            <person name="Park H."/>
        </authorList>
    </citation>
    <scope>NUCLEOTIDE SEQUENCE</scope>
    <source>
        <strain evidence="1">KU_202001</strain>
    </source>
</reference>
<keyword evidence="2" id="KW-1185">Reference proteome</keyword>
<dbReference type="Proteomes" id="UP001057452">
    <property type="component" value="Chromosome 24"/>
</dbReference>
<accession>A0ACB9VPY1</accession>
<dbReference type="EMBL" id="CM043808">
    <property type="protein sequence ID" value="KAI4801855.1"/>
    <property type="molecule type" value="Genomic_DNA"/>
</dbReference>
<name>A0ACB9VPY1_CHAAC</name>
<protein>
    <submittedName>
        <fullName evidence="1">Uncharacterized protein</fullName>
    </submittedName>
</protein>
<sequence length="3521" mass="401393">MSSHQPHDNRLDSRCSLGYSMARRAGGEGSPKKNTSLNLVTGFFHYLRDEQEAVQKRTFTKWINSHLAKRVPPLVVTDLFEDIKDGVMLLALLEVLSGQTLPCEPGKKLKRIHWVANIGTALNFLEGRKSAYRGSPIKLVNINSTDIVDGRPSIVLGLMWTIILYFQIEELTCSLPALQAVSSSTSSMDSSTSSTETHSPPVKRKPLPPVQGGVRKALLKWVQHTATKRLGLEVKDFGPSWRTGLAFFAVINALRPNLVDMEHVWRRPNRENLQEAFSLAEKELGVPQLLDPEDVDVDKPDEKSIMTYVAQFLKHHPDREQSDADGQPDEEQGLAPRDIEDMLQREQRKSLRELKMWLNQLERDAIQAQETEGNLAQQYQLFKSLHVQVEMRRKQVEGALQSTQKDGMLTVDQALVKQAWERASNRLLDWHLQLDRSLPAPLDSVGAWLHEAEGALRQEIIVHQAQDVTAATVHRALEQHKDVLKSLETHQQVFQRIHKDRSVDGVPISPDQLQDMAERMNFVSTSSSIHLSQMEFLENKHHMQGFLILTESKLKSWIIKYGRQESVAVMLHNYVSFVEKQHFFENYEALFQSLKLSAEAFVNADSSVDEGEMGWRSLSMEVRSVRSMLEEVLSNWERYSSTVASLQAWLEDAERAALSQPEKTLNGLSLIQEFFRDLSHWMDQHAAMNDAGNFLIENIYAHADELEKWRKDHLKAVLALKELLDTAEVKLNVPVQISFLNVRAFLQDVENTKQKVVAMETQYKLAARSAQLLAKDAPQDEAARVMAIMATAKSQLSKVRERCPSLVRECHVLLPLLEEMEKHITAFYQALERASRITSADREAETQTQQKQKWQDLLNQQQSCKRCLSVIERNHYALQRALSSSKVLRNFDLSLLQKRVSEIQNSTQGCLRETGDAEELLKKHSDFFGQLDQRLLSMFLKACDELTDILPQEEQQGLQETVRRLHKHWKDIQSEVPSHLLRLKVEVEWSRVAVIIKDCRSELDREMQALSGTCTSERVIKEHRTFFRERKPVTLCEKRIRNMEDLCHKLPDNDPVYRTLDSTRRTVEEHHPDKWKEWNDRFCEISDWLSSQRRQVRLLRETARNSSHQEQVDAAVQTLQEAVDAREESLLWLESRLAGLSEVSSDLEVQRQRTTLAKLSTDLRALFSSLCQWGEEGSAMFQYEELREEVCGALEEVLRVRREAEEQISSILDAEGLEEAKQLYLIHQHHLKRLHTNRREAELLVAHCRQLQKGEGLSQSLHQLEGAFRDVDHKSGAKEHNLQETLSTWQHFEAERETVWSVDSLKAELEHTKELLTKVEECSVRADLLLEKAADIQLGPKNQTLLLQHAQTTREAVAQLQDHLNKNVVQVEMVCMWWERFSSESESFSQWINETEKELEAVSSTSSLDPLDKHIITVEAVADGLEERGQLWPTWRQTVRLSRFVTPGEAGRIRTRLAQMRRCWEELKGRAEQLGGQLIQSASYWQRYNDNFEQCKKATSDLKEKLDCPLTYCSSSSETYKSLQDHMDVCQAVEQLNPRLMALCSAMKRLAEGSQLEGEVANLQKQQGEFLEKAAEKQSTLESLLSLWQRFEKENTDLLSADKEKLRNELLNVQEMQGETASYEALLQGLVNLALCLYPTASETRVEVLSYDLTQLEERCTSVKNSISHRLELLQCQLSKLEQFDQALLTLTQRSEHFLSGLRSSSQVDIADLEAAISQLKEHEVQLQAHASLRETLQQRESSLLHCSTSEAQQQLQGWREDCLQPLSESQRLLLLRKECLNQLKTFLEKHKAAVRTVRCLHEAVEGRGSWDRAKAEELHRGIGEVAKDVARLEAEAVGLDGQLSKAHLHLSGAEWQAHRDLSHPQGRTSCRGQAVALMMALEEVQRGVGWRQSEADALGALWTSFRERKEEVMKNLNKLDNEARQEGAREITVHAFQKRLRFFVQLEDELQSLQHSQRWLEEKGSQLALRDSELAGEALREVALVKSAWEDVRTLINNGQEQSGVVVDLLRQFHHLKSILTTVVENAQAVAHNLPDHNHNAQEAKRTFTRHDTVQAELREKQEDMDQLICTVEDLQRELEKVPNSDASSLQRDMEMLRDQWLEVSEKIQTNTERLGYCVSLWDDLKSMEQDINQWAANSIADLNDSVTNLSDKEQTETHLATFQAEVEKREQRLDTLQERVAELKEWAKLQETPLQMQVLESDLRKKMAHAHEVYNQAKHTLTYFSFQKQRLEDLMSQMSERLVAVEGSLSDLTEATSPEDIGTVKDLQSVVQQQRADMDSARDSLSALCRSHPSQELSFLSSDLTSIAKRTEAVAQRCAKTRGSLQDGLQLHFNELVQDFHSRLTYVKSELKDCSNQSGDDAILHAKLQRLKGSVERASEGEERLSKVCEEAGRLQLHLPKAGAAQIQDHLASCQREWRNYLDSCSQSRRDLEESIDLLKHFNDYVEGVRDWLKQMDLSLKRERVFGVECQQGTPDTAEELERMENLHKELHARRESMERLCQEAQSLSEAGRGSGGEVRVTGQLQMEHQALLKTSREKLRGCQESQVFAETLQAVWAWLEEIQERLGTVDSTMGTKEELEQRLETVQDILLLKGEGEVKLNMAMGKGELALRSYGAPGQEVVRSQLQEVEDAWATLLVTAMSCHSRLEWTVTQWGGYLEGASQLRCWMEAVEREVRAPLTPQPGPREKASQLERLRALLADLEDHQVALSSLEEKARELFKKTGDVSFNHGARTQLQMQFDDLTALVEERVRLAQAVVLEHQAYLEAVRELTDWLMTAGEELHHWSDTSGDSASIKKKLSEVRERVECRLLEGRERLSRVRRSAASTAEHTAAGGCEAMDRQLGALSQALEQWEGAALRARDGLEGALASAAASEEEYERLTAQLEEELKELDGRLRGWSQELITAEGRSNGEEAVEGWRLAKDILEGLHSAEPMAEKLKGQLNDLVRYSRDLGSHSDRVTALIKQHNSLSLRASRECQNKERLLEQRFRAALRDFQQWLVNAKISTAKCFDVPQSVAEASTALLRIQEFLSDREHGQARLSTVGASGELLMAVVSKDRVEGIKAKVANTREDWTSLMNNLQLRKDALKNLQSQMTEFEASAEPLQDWLNSTEVRVQESSARLHDLPAKKQELSKLQCVLEERRVGRQSWAVSGKELIVSGEGQAAGKGFVHRVSQLSAQYLALSNLTKDKASRIERIVGEHRLFSQGLKELQDWVCEAQRVLHTCNTTTTDKSVLEDRMLQLEVRRDKKGLAGCSSGREIQLKMLLTRGEAVQRNTSAEGVPVIRKQIQDLKDSWDSLLSASIQCKSQLEGALSQWTSYQEDVGQFVLWMDRVEETLSCSDRQYSEMRDKTANLGKTKLLYEEVLSHSSPLETIATKGSNMAEHYTTKQEVQQLQCRYNALKEKAKNAVGKAKGLVLVHQEYQRGLHVFEDWLEQEQATLASLSHPEGNVETLEKTLQELRLLQEHCSNGQSLLSSVLSSRERVIPWGIPQIEDRALDTAQREWGAYQGRLEGPRPS</sequence>